<keyword evidence="4" id="KW-0472">Membrane</keyword>
<dbReference type="InterPro" id="IPR016186">
    <property type="entry name" value="C-type_lectin-like/link_sf"/>
</dbReference>
<gene>
    <name evidence="6" type="primary">LOC116035590</name>
</gene>
<feature type="domain" description="C-type lectin" evidence="5">
    <location>
        <begin position="163"/>
        <end position="294"/>
    </location>
</feature>
<reference evidence="6" key="2">
    <citation type="submission" date="2025-09" db="UniProtKB">
        <authorList>
            <consortium name="Ensembl"/>
        </authorList>
    </citation>
    <scope>IDENTIFICATION</scope>
</reference>
<feature type="compositionally biased region" description="Basic and acidic residues" evidence="3">
    <location>
        <begin position="1"/>
        <end position="13"/>
    </location>
</feature>
<feature type="coiled-coil region" evidence="2">
    <location>
        <begin position="86"/>
        <end position="145"/>
    </location>
</feature>
<dbReference type="Ensembl" id="ENSSLUT00000017305.1">
    <property type="protein sequence ID" value="ENSSLUP00000016753.1"/>
    <property type="gene ID" value="ENSSLUG00000007860.1"/>
</dbReference>
<name>A0A8C9Y0F6_SANLU</name>
<dbReference type="AlphaFoldDB" id="A0A8C9Y0F6"/>
<keyword evidence="7" id="KW-1185">Reference proteome</keyword>
<sequence>MILNRDNSKDGKSSQHNTGSKGSICTVRVGSRSLPLYPLVIMCLGLLNTILMLTAIVIGINYGKISKESAPHQITAQALIIEVKQLHIMQTEAIKAQEEAQQALEKELRSHQQLKLQLEQNKTLNDGIQRQLETLQFERATLQSNTSDIRESCGRCWSGWVLLNASCYFHSLSASDPLKNWQDSRADCIRRGADLAVIDNLEEQVNLFEFLPKHDPSTGPWWSKPGIWIGLTDIQTEHTWVWVNNVTQQGWRVLDTRGAQQLGAFGERWICISTPPTGYSGPAECSSTDSCCCHWDLLCQSRLPSGSSFSCYTPHH</sequence>
<protein>
    <submittedName>
        <fullName evidence="6">C-type lectin domain family 4 member M-like</fullName>
    </submittedName>
</protein>
<keyword evidence="4" id="KW-1133">Transmembrane helix</keyword>
<organism evidence="6 7">
    <name type="scientific">Sander lucioperca</name>
    <name type="common">Pike-perch</name>
    <name type="synonym">Perca lucioperca</name>
    <dbReference type="NCBI Taxonomy" id="283035"/>
    <lineage>
        <taxon>Eukaryota</taxon>
        <taxon>Metazoa</taxon>
        <taxon>Chordata</taxon>
        <taxon>Craniata</taxon>
        <taxon>Vertebrata</taxon>
        <taxon>Euteleostomi</taxon>
        <taxon>Actinopterygii</taxon>
        <taxon>Neopterygii</taxon>
        <taxon>Teleostei</taxon>
        <taxon>Neoteleostei</taxon>
        <taxon>Acanthomorphata</taxon>
        <taxon>Eupercaria</taxon>
        <taxon>Perciformes</taxon>
        <taxon>Percoidei</taxon>
        <taxon>Percidae</taxon>
        <taxon>Luciopercinae</taxon>
        <taxon>Sander</taxon>
    </lineage>
</organism>
<dbReference type="InterPro" id="IPR016187">
    <property type="entry name" value="CTDL_fold"/>
</dbReference>
<feature type="transmembrane region" description="Helical" evidence="4">
    <location>
        <begin position="36"/>
        <end position="60"/>
    </location>
</feature>
<feature type="region of interest" description="Disordered" evidence="3">
    <location>
        <begin position="1"/>
        <end position="22"/>
    </location>
</feature>
<dbReference type="GO" id="GO:0005886">
    <property type="term" value="C:plasma membrane"/>
    <property type="evidence" value="ECO:0007669"/>
    <property type="project" value="UniProtKB-SubCell"/>
</dbReference>
<proteinExistence type="predicted"/>
<dbReference type="PANTHER" id="PTHR45710">
    <property type="entry name" value="C-TYPE LECTIN DOMAIN-CONTAINING PROTEIN 180"/>
    <property type="match status" value="1"/>
</dbReference>
<dbReference type="GeneTree" id="ENSGT00940000174567"/>
<dbReference type="PANTHER" id="PTHR45710:SF36">
    <property type="entry name" value="C-TYPE LECTIN DOMAIN-CONTAINING PROTEIN"/>
    <property type="match status" value="1"/>
</dbReference>
<evidence type="ECO:0000313" key="6">
    <source>
        <dbReference type="Ensembl" id="ENSSLUP00000016753.1"/>
    </source>
</evidence>
<dbReference type="Proteomes" id="UP000694568">
    <property type="component" value="Unplaced"/>
</dbReference>
<dbReference type="Gene3D" id="3.10.100.10">
    <property type="entry name" value="Mannose-Binding Protein A, subunit A"/>
    <property type="match status" value="1"/>
</dbReference>
<evidence type="ECO:0000256" key="2">
    <source>
        <dbReference type="SAM" id="Coils"/>
    </source>
</evidence>
<keyword evidence="2" id="KW-0175">Coiled coil</keyword>
<dbReference type="SMART" id="SM00034">
    <property type="entry name" value="CLECT"/>
    <property type="match status" value="1"/>
</dbReference>
<dbReference type="Pfam" id="PF00059">
    <property type="entry name" value="Lectin_C"/>
    <property type="match status" value="1"/>
</dbReference>
<reference evidence="6" key="1">
    <citation type="submission" date="2025-08" db="UniProtKB">
        <authorList>
            <consortium name="Ensembl"/>
        </authorList>
    </citation>
    <scope>IDENTIFICATION</scope>
</reference>
<accession>A0A8C9Y0F6</accession>
<evidence type="ECO:0000259" key="5">
    <source>
        <dbReference type="PROSITE" id="PS50041"/>
    </source>
</evidence>
<keyword evidence="4" id="KW-0812">Transmembrane</keyword>
<comment type="subcellular location">
    <subcellularLocation>
        <location evidence="1">Cell membrane</location>
        <topology evidence="1">Single-pass type II membrane protein</topology>
    </subcellularLocation>
</comment>
<evidence type="ECO:0000256" key="3">
    <source>
        <dbReference type="SAM" id="MobiDB-lite"/>
    </source>
</evidence>
<evidence type="ECO:0000313" key="7">
    <source>
        <dbReference type="Proteomes" id="UP000694568"/>
    </source>
</evidence>
<evidence type="ECO:0000256" key="4">
    <source>
        <dbReference type="SAM" id="Phobius"/>
    </source>
</evidence>
<dbReference type="InterPro" id="IPR050828">
    <property type="entry name" value="C-type_lectin/matrix_domain"/>
</dbReference>
<dbReference type="InterPro" id="IPR001304">
    <property type="entry name" value="C-type_lectin-like"/>
</dbReference>
<evidence type="ECO:0000256" key="1">
    <source>
        <dbReference type="ARBA" id="ARBA00004401"/>
    </source>
</evidence>
<dbReference type="SUPFAM" id="SSF56436">
    <property type="entry name" value="C-type lectin-like"/>
    <property type="match status" value="1"/>
</dbReference>
<dbReference type="PROSITE" id="PS50041">
    <property type="entry name" value="C_TYPE_LECTIN_2"/>
    <property type="match status" value="1"/>
</dbReference>